<evidence type="ECO:0000256" key="7">
    <source>
        <dbReference type="SAM" id="MobiDB-lite"/>
    </source>
</evidence>
<keyword evidence="3 8" id="KW-0812">Transmembrane</keyword>
<evidence type="ECO:0000259" key="9">
    <source>
        <dbReference type="Pfam" id="PF00482"/>
    </source>
</evidence>
<feature type="transmembrane region" description="Helical" evidence="8">
    <location>
        <begin position="81"/>
        <end position="100"/>
    </location>
</feature>
<dbReference type="InterPro" id="IPR042094">
    <property type="entry name" value="T2SS_GspF_sf"/>
</dbReference>
<gene>
    <name evidence="10" type="ORF">GQA70_07020</name>
</gene>
<proteinExistence type="predicted"/>
<dbReference type="Gene3D" id="1.20.81.30">
    <property type="entry name" value="Type II secretion system (T2SS), domain F"/>
    <property type="match status" value="1"/>
</dbReference>
<feature type="coiled-coil region" evidence="6">
    <location>
        <begin position="221"/>
        <end position="248"/>
    </location>
</feature>
<evidence type="ECO:0000256" key="2">
    <source>
        <dbReference type="ARBA" id="ARBA00022475"/>
    </source>
</evidence>
<feature type="transmembrane region" description="Helical" evidence="8">
    <location>
        <begin position="253"/>
        <end position="279"/>
    </location>
</feature>
<keyword evidence="5 8" id="KW-0472">Membrane</keyword>
<evidence type="ECO:0000256" key="5">
    <source>
        <dbReference type="ARBA" id="ARBA00023136"/>
    </source>
</evidence>
<evidence type="ECO:0000313" key="10">
    <source>
        <dbReference type="EMBL" id="QRF66086.1"/>
    </source>
</evidence>
<dbReference type="PANTHER" id="PTHR35007">
    <property type="entry name" value="INTEGRAL MEMBRANE PROTEIN-RELATED"/>
    <property type="match status" value="1"/>
</dbReference>
<feature type="transmembrane region" description="Helical" evidence="8">
    <location>
        <begin position="285"/>
        <end position="303"/>
    </location>
</feature>
<dbReference type="InterPro" id="IPR018076">
    <property type="entry name" value="T2SS_GspF_dom"/>
</dbReference>
<protein>
    <submittedName>
        <fullName evidence="10">Pilus assembly protein TadB</fullName>
    </submittedName>
</protein>
<dbReference type="Pfam" id="PF00482">
    <property type="entry name" value="T2SSF"/>
    <property type="match status" value="1"/>
</dbReference>
<feature type="transmembrane region" description="Helical" evidence="8">
    <location>
        <begin position="106"/>
        <end position="126"/>
    </location>
</feature>
<keyword evidence="11" id="KW-1185">Reference proteome</keyword>
<organism evidence="10 11">
    <name type="scientific">Ponticoccus alexandrii</name>
    <dbReference type="NCBI Taxonomy" id="1943633"/>
    <lineage>
        <taxon>Bacteria</taxon>
        <taxon>Pseudomonadati</taxon>
        <taxon>Pseudomonadota</taxon>
        <taxon>Alphaproteobacteria</taxon>
        <taxon>Rhodobacterales</taxon>
        <taxon>Roseobacteraceae</taxon>
        <taxon>Ponticoccus</taxon>
    </lineage>
</organism>
<evidence type="ECO:0000256" key="8">
    <source>
        <dbReference type="SAM" id="Phobius"/>
    </source>
</evidence>
<evidence type="ECO:0000256" key="1">
    <source>
        <dbReference type="ARBA" id="ARBA00004651"/>
    </source>
</evidence>
<feature type="domain" description="Type II secretion system protein GspF" evidence="9">
    <location>
        <begin position="142"/>
        <end position="263"/>
    </location>
</feature>
<sequence>MFLVLTAGVAINLALGLAALILYDRQRRKQRARLARARGASPPAEPQEAPKARAERPTLSAFAALDRCFAEAGMRLRAGEAMVQCAIGIFGLFALLVLVAGVAPPLALALALALPPATLALALRVARARYVAAFTHGLPEALDVFARGLRAGRPVADSLSIVVENAKPGPLRREFTRCRDEIRMGAALQASLDRLSVRMPTPEVCFFAVATALQSETGGNLIETMESLAQQLRERRKLRRKARALSSEARASAVILAAPPFAVGTLLAVLNLCYIAPLWTDPRGRVMALLALCSIGMGIWTMIRMGRLNV</sequence>
<evidence type="ECO:0000256" key="4">
    <source>
        <dbReference type="ARBA" id="ARBA00022989"/>
    </source>
</evidence>
<accession>A0ABX7F7D7</accession>
<evidence type="ECO:0000313" key="11">
    <source>
        <dbReference type="Proteomes" id="UP000596387"/>
    </source>
</evidence>
<comment type="subcellular location">
    <subcellularLocation>
        <location evidence="1">Cell membrane</location>
        <topology evidence="1">Multi-pass membrane protein</topology>
    </subcellularLocation>
</comment>
<dbReference type="RefSeq" id="WP_039616660.1">
    <property type="nucleotide sequence ID" value="NZ_CP047166.1"/>
</dbReference>
<name>A0ABX7F7D7_9RHOB</name>
<evidence type="ECO:0000256" key="3">
    <source>
        <dbReference type="ARBA" id="ARBA00022692"/>
    </source>
</evidence>
<keyword evidence="2" id="KW-1003">Cell membrane</keyword>
<evidence type="ECO:0000256" key="6">
    <source>
        <dbReference type="SAM" id="Coils"/>
    </source>
</evidence>
<feature type="transmembrane region" description="Helical" evidence="8">
    <location>
        <begin position="6"/>
        <end position="23"/>
    </location>
</feature>
<feature type="region of interest" description="Disordered" evidence="7">
    <location>
        <begin position="34"/>
        <end position="56"/>
    </location>
</feature>
<reference evidence="10 11" key="1">
    <citation type="submission" date="2019-12" db="EMBL/GenBank/DDBJ databases">
        <title>Complete Genome Sequence of a Quorum-Sensing Bacterium,Rhodobacteraceae bacterium C31, Isolated from a marine microalgae symbiotic bacteria.</title>
        <authorList>
            <person name="Zhang Y."/>
        </authorList>
    </citation>
    <scope>NUCLEOTIDE SEQUENCE [LARGE SCALE GENOMIC DNA]</scope>
    <source>
        <strain evidence="10 11">C31</strain>
    </source>
</reference>
<dbReference type="PANTHER" id="PTHR35007:SF1">
    <property type="entry name" value="PILUS ASSEMBLY PROTEIN"/>
    <property type="match status" value="1"/>
</dbReference>
<dbReference type="EMBL" id="CP047166">
    <property type="protein sequence ID" value="QRF66086.1"/>
    <property type="molecule type" value="Genomic_DNA"/>
</dbReference>
<dbReference type="Proteomes" id="UP000596387">
    <property type="component" value="Chromosome"/>
</dbReference>
<keyword evidence="4 8" id="KW-1133">Transmembrane helix</keyword>
<keyword evidence="6" id="KW-0175">Coiled coil</keyword>